<dbReference type="PROSITE" id="PS00478">
    <property type="entry name" value="LIM_DOMAIN_1"/>
    <property type="match status" value="1"/>
</dbReference>
<evidence type="ECO:0000256" key="1">
    <source>
        <dbReference type="ARBA" id="ARBA00022723"/>
    </source>
</evidence>
<dbReference type="SUPFAM" id="SSF57716">
    <property type="entry name" value="Glucocorticoid receptor-like (DNA-binding domain)"/>
    <property type="match status" value="2"/>
</dbReference>
<feature type="compositionally biased region" description="Low complexity" evidence="5">
    <location>
        <begin position="139"/>
        <end position="150"/>
    </location>
</feature>
<organism evidence="7 8">
    <name type="scientific">Orchesella cincta</name>
    <name type="common">Springtail</name>
    <name type="synonym">Podura cincta</name>
    <dbReference type="NCBI Taxonomy" id="48709"/>
    <lineage>
        <taxon>Eukaryota</taxon>
        <taxon>Metazoa</taxon>
        <taxon>Ecdysozoa</taxon>
        <taxon>Arthropoda</taxon>
        <taxon>Hexapoda</taxon>
        <taxon>Collembola</taxon>
        <taxon>Entomobryomorpha</taxon>
        <taxon>Entomobryoidea</taxon>
        <taxon>Orchesellidae</taxon>
        <taxon>Orchesellinae</taxon>
        <taxon>Orchesella</taxon>
    </lineage>
</organism>
<name>A0A1D2MM87_ORCCI</name>
<protein>
    <submittedName>
        <fullName evidence="7">Protein prickle</fullName>
    </submittedName>
</protein>
<evidence type="ECO:0000313" key="8">
    <source>
        <dbReference type="Proteomes" id="UP000094527"/>
    </source>
</evidence>
<keyword evidence="2 4" id="KW-0862">Zinc</keyword>
<dbReference type="GO" id="GO:0046872">
    <property type="term" value="F:metal ion binding"/>
    <property type="evidence" value="ECO:0007669"/>
    <property type="project" value="UniProtKB-KW"/>
</dbReference>
<feature type="region of interest" description="Disordered" evidence="5">
    <location>
        <begin position="461"/>
        <end position="482"/>
    </location>
</feature>
<evidence type="ECO:0000256" key="2">
    <source>
        <dbReference type="ARBA" id="ARBA00022833"/>
    </source>
</evidence>
<dbReference type="STRING" id="48709.A0A1D2MM87"/>
<keyword evidence="1 4" id="KW-0479">Metal-binding</keyword>
<feature type="compositionally biased region" description="Basic and acidic residues" evidence="5">
    <location>
        <begin position="368"/>
        <end position="377"/>
    </location>
</feature>
<accession>A0A1D2MM87</accession>
<evidence type="ECO:0000259" key="6">
    <source>
        <dbReference type="PROSITE" id="PS50023"/>
    </source>
</evidence>
<dbReference type="Pfam" id="PF00412">
    <property type="entry name" value="LIM"/>
    <property type="match status" value="3"/>
</dbReference>
<dbReference type="SMART" id="SM00132">
    <property type="entry name" value="LIM"/>
    <property type="match status" value="3"/>
</dbReference>
<evidence type="ECO:0000256" key="4">
    <source>
        <dbReference type="PROSITE-ProRule" id="PRU00125"/>
    </source>
</evidence>
<feature type="region of interest" description="Disordered" evidence="5">
    <location>
        <begin position="272"/>
        <end position="293"/>
    </location>
</feature>
<feature type="domain" description="LIM zinc-binding" evidence="6">
    <location>
        <begin position="649"/>
        <end position="710"/>
    </location>
</feature>
<reference evidence="7 8" key="1">
    <citation type="journal article" date="2016" name="Genome Biol. Evol.">
        <title>Gene Family Evolution Reflects Adaptation to Soil Environmental Stressors in the Genome of the Collembolan Orchesella cincta.</title>
        <authorList>
            <person name="Faddeeva-Vakhrusheva A."/>
            <person name="Derks M.F."/>
            <person name="Anvar S.Y."/>
            <person name="Agamennone V."/>
            <person name="Suring W."/>
            <person name="Smit S."/>
            <person name="van Straalen N.M."/>
            <person name="Roelofs D."/>
        </authorList>
    </citation>
    <scope>NUCLEOTIDE SEQUENCE [LARGE SCALE GENOMIC DNA]</scope>
    <source>
        <tissue evidence="7">Mixed pool</tissue>
    </source>
</reference>
<feature type="region of interest" description="Disordered" evidence="5">
    <location>
        <begin position="97"/>
        <end position="171"/>
    </location>
</feature>
<dbReference type="OMA" id="GRNECIS"/>
<dbReference type="CDD" id="cd08368">
    <property type="entry name" value="LIM"/>
    <property type="match status" value="1"/>
</dbReference>
<dbReference type="PANTHER" id="PTHR24211:SF22">
    <property type="entry name" value="TESTIN"/>
    <property type="match status" value="1"/>
</dbReference>
<dbReference type="PANTHER" id="PTHR24211">
    <property type="entry name" value="LIM DOMAIN-CONTAINING PROTEIN"/>
    <property type="match status" value="1"/>
</dbReference>
<feature type="compositionally biased region" description="Basic and acidic residues" evidence="5">
    <location>
        <begin position="98"/>
        <end position="116"/>
    </location>
</feature>
<dbReference type="OrthoDB" id="20134at2759"/>
<dbReference type="Gene3D" id="2.10.110.10">
    <property type="entry name" value="Cysteine Rich Protein"/>
    <property type="match status" value="3"/>
</dbReference>
<keyword evidence="3 4" id="KW-0440">LIM domain</keyword>
<evidence type="ECO:0000313" key="7">
    <source>
        <dbReference type="EMBL" id="ODM93985.1"/>
    </source>
</evidence>
<feature type="domain" description="LIM zinc-binding" evidence="6">
    <location>
        <begin position="584"/>
        <end position="648"/>
    </location>
</feature>
<proteinExistence type="predicted"/>
<dbReference type="PROSITE" id="PS50023">
    <property type="entry name" value="LIM_DOMAIN_2"/>
    <property type="match status" value="2"/>
</dbReference>
<dbReference type="InterPro" id="IPR047120">
    <property type="entry name" value="Pk/Esn/Tes"/>
</dbReference>
<sequence length="773" mass="87638">MSSEESEPCPCPCHRGGGDCHEVTRVHRASRNVPANPFIKREPKPAAACISSSFLHAKHIVQTMKARWESFSEKESDIGKSNSLPCAQCASNIRWSRRSIDKSDQQETKGKYEDNKPAYYSLEPLHRNNSRESMNSHYGQVESNNVGNNNSEDREYSSDQSRPRLGSESNIFDKPSRFVDAVGKMSFDLNHESETLNLKRNGSSLQLHPTNPFSSHTTGVQTYDEDEVHNEINLEESHSTESKVKNIGKSFEAKGAKVGENVNRKSLEMNSRNWRGEPVGGPSIYINDSDDDDAKTWNIENQDREENEWKVNNNTTSAQNVPSNYNVPPPRSLQSQVRAIRDSFEDDLTQVVDGVERTPFHVETGWKNPERRSLERTKPKRNSYPQESTEGLVAVEVHNLNPTDNHNHPQASPRTRGTLKTNTRHKKPIMKDASTSSNEGPLVEGKESTYVAWISLPSSKFTEDNHSSSSIHNSQEKTNEKKAEIVKSDVTIGVQEVDTKSSFALEMDGRGIRRATLDSEDILDKMVTDYNNVILTPSHLQVEAIDRSISVTNAAVGKVPLKARTKRASSGDAGRGNLGRNECISPKACHKIVEKNEASFHLVGGFDTAWHRHCFRCHVCEKELSEDDHSFFEDKPYCIADYINVAKIQKCFKCHELIFDSTYTSASGHFWHREHFTCQSCKKSLVDTKYVLVRKKYPYCFYCHEKDFPKFCKICQGRISPQEPYVQSGETFWHSNDTCLHCSSCKRSLVGRSLFFRKDGLLYCNRYCAVREI</sequence>
<keyword evidence="8" id="KW-1185">Reference proteome</keyword>
<evidence type="ECO:0000256" key="5">
    <source>
        <dbReference type="SAM" id="MobiDB-lite"/>
    </source>
</evidence>
<evidence type="ECO:0000256" key="3">
    <source>
        <dbReference type="ARBA" id="ARBA00023038"/>
    </source>
</evidence>
<dbReference type="AlphaFoldDB" id="A0A1D2MM87"/>
<dbReference type="Proteomes" id="UP000094527">
    <property type="component" value="Unassembled WGS sequence"/>
</dbReference>
<dbReference type="InterPro" id="IPR001781">
    <property type="entry name" value="Znf_LIM"/>
</dbReference>
<dbReference type="EMBL" id="LJIJ01000875">
    <property type="protein sequence ID" value="ODM93985.1"/>
    <property type="molecule type" value="Genomic_DNA"/>
</dbReference>
<feature type="region of interest" description="Disordered" evidence="5">
    <location>
        <begin position="367"/>
        <end position="388"/>
    </location>
</feature>
<gene>
    <name evidence="7" type="ORF">Ocin01_12694</name>
</gene>
<feature type="region of interest" description="Disordered" evidence="5">
    <location>
        <begin position="401"/>
        <end position="420"/>
    </location>
</feature>
<comment type="caution">
    <text evidence="7">The sequence shown here is derived from an EMBL/GenBank/DDBJ whole genome shotgun (WGS) entry which is preliminary data.</text>
</comment>